<organism evidence="1 2">
    <name type="scientific">Brassica carinata</name>
    <name type="common">Ethiopian mustard</name>
    <name type="synonym">Abyssinian cabbage</name>
    <dbReference type="NCBI Taxonomy" id="52824"/>
    <lineage>
        <taxon>Eukaryota</taxon>
        <taxon>Viridiplantae</taxon>
        <taxon>Streptophyta</taxon>
        <taxon>Embryophyta</taxon>
        <taxon>Tracheophyta</taxon>
        <taxon>Spermatophyta</taxon>
        <taxon>Magnoliopsida</taxon>
        <taxon>eudicotyledons</taxon>
        <taxon>Gunneridae</taxon>
        <taxon>Pentapetalae</taxon>
        <taxon>rosids</taxon>
        <taxon>malvids</taxon>
        <taxon>Brassicales</taxon>
        <taxon>Brassicaceae</taxon>
        <taxon>Brassiceae</taxon>
        <taxon>Brassica</taxon>
    </lineage>
</organism>
<dbReference type="Proteomes" id="UP000886595">
    <property type="component" value="Unassembled WGS sequence"/>
</dbReference>
<gene>
    <name evidence="1" type="ORF">Bca52824_027597</name>
</gene>
<evidence type="ECO:0000313" key="1">
    <source>
        <dbReference type="EMBL" id="KAG2307849.1"/>
    </source>
</evidence>
<protein>
    <submittedName>
        <fullName evidence="1">Uncharacterized protein</fullName>
    </submittedName>
</protein>
<dbReference type="AlphaFoldDB" id="A0A8X7VAU7"/>
<evidence type="ECO:0000313" key="2">
    <source>
        <dbReference type="Proteomes" id="UP000886595"/>
    </source>
</evidence>
<accession>A0A8X7VAU7</accession>
<dbReference type="EMBL" id="JAAMPC010000006">
    <property type="protein sequence ID" value="KAG2307849.1"/>
    <property type="molecule type" value="Genomic_DNA"/>
</dbReference>
<comment type="caution">
    <text evidence="1">The sequence shown here is derived from an EMBL/GenBank/DDBJ whole genome shotgun (WGS) entry which is preliminary data.</text>
</comment>
<keyword evidence="2" id="KW-1185">Reference proteome</keyword>
<proteinExistence type="predicted"/>
<reference evidence="1 2" key="1">
    <citation type="submission" date="2020-02" db="EMBL/GenBank/DDBJ databases">
        <authorList>
            <person name="Ma Q."/>
            <person name="Huang Y."/>
            <person name="Song X."/>
            <person name="Pei D."/>
        </authorList>
    </citation>
    <scope>NUCLEOTIDE SEQUENCE [LARGE SCALE GENOMIC DNA]</scope>
    <source>
        <strain evidence="1">Sxm20200214</strain>
        <tissue evidence="1">Leaf</tissue>
    </source>
</reference>
<sequence length="181" mass="20353">MLPVDPPSLMHPLLAEDALSSSLTTRQVSSFLQIIRISKPRNLVSCGEYVSFNSSFRNLCYYHQEAGVIENFVARFGLLTADCKPSLHYSPIQALNDWTSKVEILAVVGMVLISCWSESFLRSLFPCKQEIILFMNGFLPCIEDVINPLSFRFKLPLPRCEAVIWISVFVAMDAIVSGLFI</sequence>
<name>A0A8X7VAU7_BRACI</name>